<keyword evidence="2" id="KW-0812">Transmembrane</keyword>
<reference evidence="3 4" key="1">
    <citation type="submission" date="2024-06" db="EMBL/GenBank/DDBJ databases">
        <title>Sorghum-associated microbial communities from plants grown in Nebraska, USA.</title>
        <authorList>
            <person name="Schachtman D."/>
        </authorList>
    </citation>
    <scope>NUCLEOTIDE SEQUENCE [LARGE SCALE GENOMIC DNA]</scope>
    <source>
        <strain evidence="3 4">2857</strain>
    </source>
</reference>
<organism evidence="3 4">
    <name type="scientific">Conyzicola nivalis</name>
    <dbReference type="NCBI Taxonomy" id="1477021"/>
    <lineage>
        <taxon>Bacteria</taxon>
        <taxon>Bacillati</taxon>
        <taxon>Actinomycetota</taxon>
        <taxon>Actinomycetes</taxon>
        <taxon>Micrococcales</taxon>
        <taxon>Microbacteriaceae</taxon>
        <taxon>Conyzicola</taxon>
    </lineage>
</organism>
<evidence type="ECO:0000313" key="4">
    <source>
        <dbReference type="Proteomes" id="UP001549257"/>
    </source>
</evidence>
<feature type="transmembrane region" description="Helical" evidence="2">
    <location>
        <begin position="21"/>
        <end position="39"/>
    </location>
</feature>
<accession>A0ABV2QPW5</accession>
<evidence type="ECO:0008006" key="5">
    <source>
        <dbReference type="Google" id="ProtNLM"/>
    </source>
</evidence>
<gene>
    <name evidence="3" type="ORF">ABIE21_002495</name>
</gene>
<comment type="caution">
    <text evidence="3">The sequence shown here is derived from an EMBL/GenBank/DDBJ whole genome shotgun (WGS) entry which is preliminary data.</text>
</comment>
<dbReference type="EMBL" id="JBEPSJ010000002">
    <property type="protein sequence ID" value="MET4582985.1"/>
    <property type="molecule type" value="Genomic_DNA"/>
</dbReference>
<evidence type="ECO:0000256" key="2">
    <source>
        <dbReference type="SAM" id="Phobius"/>
    </source>
</evidence>
<proteinExistence type="predicted"/>
<dbReference type="Proteomes" id="UP001549257">
    <property type="component" value="Unassembled WGS sequence"/>
</dbReference>
<feature type="region of interest" description="Disordered" evidence="1">
    <location>
        <begin position="44"/>
        <end position="73"/>
    </location>
</feature>
<protein>
    <recommendedName>
        <fullName evidence="5">DUF4232 domain-containing protein</fullName>
    </recommendedName>
</protein>
<keyword evidence="2" id="KW-1133">Transmembrane helix</keyword>
<evidence type="ECO:0000256" key="1">
    <source>
        <dbReference type="SAM" id="MobiDB-lite"/>
    </source>
</evidence>
<keyword evidence="2" id="KW-0472">Membrane</keyword>
<evidence type="ECO:0000313" key="3">
    <source>
        <dbReference type="EMBL" id="MET4582985.1"/>
    </source>
</evidence>
<dbReference type="RefSeq" id="WP_354025134.1">
    <property type="nucleotide sequence ID" value="NZ_JBEPSJ010000002.1"/>
</dbReference>
<name>A0ABV2QPW5_9MICO</name>
<keyword evidence="4" id="KW-1185">Reference proteome</keyword>
<sequence>MSTFRNPVGPQPSSTYWRRRLMVILGLVAVIVVIVLIAVRPGSTPAATTGDDKKTNTAAPADSGKAADPETPCAPGVVTVEAITDAGDYIAGQQPLLSLSVTNTGTAACTFAVGADVQKYTITSGTEQIWTSTDCQAAATPESRVLEPGVALATTPFTWDRTRSDPAACESTERAPVTGGGASYHLAVAINGVESADTKQFLLN</sequence>